<gene>
    <name evidence="1" type="ORF">ES288_A06G052900v1</name>
</gene>
<keyword evidence="2" id="KW-1185">Reference proteome</keyword>
<dbReference type="Proteomes" id="UP000323506">
    <property type="component" value="Chromosome A06"/>
</dbReference>
<dbReference type="AlphaFoldDB" id="A0A5D2G5E5"/>
<proteinExistence type="predicted"/>
<reference evidence="1 2" key="1">
    <citation type="submission" date="2019-06" db="EMBL/GenBank/DDBJ databases">
        <title>WGS assembly of Gossypium darwinii.</title>
        <authorList>
            <person name="Chen Z.J."/>
            <person name="Sreedasyam A."/>
            <person name="Ando A."/>
            <person name="Song Q."/>
            <person name="De L."/>
            <person name="Hulse-Kemp A."/>
            <person name="Ding M."/>
            <person name="Ye W."/>
            <person name="Kirkbride R."/>
            <person name="Jenkins J."/>
            <person name="Plott C."/>
            <person name="Lovell J."/>
            <person name="Lin Y.-M."/>
            <person name="Vaughn R."/>
            <person name="Liu B."/>
            <person name="Li W."/>
            <person name="Simpson S."/>
            <person name="Scheffler B."/>
            <person name="Saski C."/>
            <person name="Grover C."/>
            <person name="Hu G."/>
            <person name="Conover J."/>
            <person name="Carlson J."/>
            <person name="Shu S."/>
            <person name="Boston L."/>
            <person name="Williams M."/>
            <person name="Peterson D."/>
            <person name="Mcgee K."/>
            <person name="Jones D."/>
            <person name="Wendel J."/>
            <person name="Stelly D."/>
            <person name="Grimwood J."/>
            <person name="Schmutz J."/>
        </authorList>
    </citation>
    <scope>NUCLEOTIDE SEQUENCE [LARGE SCALE GENOMIC DNA]</scope>
    <source>
        <strain evidence="1">1808015.09</strain>
    </source>
</reference>
<name>A0A5D2G5E5_GOSDA</name>
<evidence type="ECO:0000313" key="2">
    <source>
        <dbReference type="Proteomes" id="UP000323506"/>
    </source>
</evidence>
<evidence type="ECO:0000313" key="1">
    <source>
        <dbReference type="EMBL" id="TYH12259.1"/>
    </source>
</evidence>
<dbReference type="EMBL" id="CM017693">
    <property type="protein sequence ID" value="TYH12259.1"/>
    <property type="molecule type" value="Genomic_DNA"/>
</dbReference>
<accession>A0A5D2G5E5</accession>
<organism evidence="1 2">
    <name type="scientific">Gossypium darwinii</name>
    <name type="common">Darwin's cotton</name>
    <name type="synonym">Gossypium barbadense var. darwinii</name>
    <dbReference type="NCBI Taxonomy" id="34276"/>
    <lineage>
        <taxon>Eukaryota</taxon>
        <taxon>Viridiplantae</taxon>
        <taxon>Streptophyta</taxon>
        <taxon>Embryophyta</taxon>
        <taxon>Tracheophyta</taxon>
        <taxon>Spermatophyta</taxon>
        <taxon>Magnoliopsida</taxon>
        <taxon>eudicotyledons</taxon>
        <taxon>Gunneridae</taxon>
        <taxon>Pentapetalae</taxon>
        <taxon>rosids</taxon>
        <taxon>malvids</taxon>
        <taxon>Malvales</taxon>
        <taxon>Malvaceae</taxon>
        <taxon>Malvoideae</taxon>
        <taxon>Gossypium</taxon>
    </lineage>
</organism>
<sequence length="75" mass="8238">MIYGKLRGFEEEKKSPLLFFGTEQRTCAGKLVRGVRGGAGVCTGACVAPGGVYGAWRLLRLLRLEDPFCPRVYQS</sequence>
<protein>
    <submittedName>
        <fullName evidence="1">Uncharacterized protein</fullName>
    </submittedName>
</protein>